<organism evidence="1 2">
    <name type="scientific">Araneus ventricosus</name>
    <name type="common">Orbweaver spider</name>
    <name type="synonym">Epeira ventricosa</name>
    <dbReference type="NCBI Taxonomy" id="182803"/>
    <lineage>
        <taxon>Eukaryota</taxon>
        <taxon>Metazoa</taxon>
        <taxon>Ecdysozoa</taxon>
        <taxon>Arthropoda</taxon>
        <taxon>Chelicerata</taxon>
        <taxon>Arachnida</taxon>
        <taxon>Araneae</taxon>
        <taxon>Araneomorphae</taxon>
        <taxon>Entelegynae</taxon>
        <taxon>Araneoidea</taxon>
        <taxon>Araneidae</taxon>
        <taxon>Araneus</taxon>
    </lineage>
</organism>
<comment type="caution">
    <text evidence="1">The sequence shown here is derived from an EMBL/GenBank/DDBJ whole genome shotgun (WGS) entry which is preliminary data.</text>
</comment>
<evidence type="ECO:0000313" key="2">
    <source>
        <dbReference type="Proteomes" id="UP000499080"/>
    </source>
</evidence>
<protein>
    <submittedName>
        <fullName evidence="1">Uncharacterized protein</fullName>
    </submittedName>
</protein>
<keyword evidence="2" id="KW-1185">Reference proteome</keyword>
<dbReference type="EMBL" id="BGPR01001534">
    <property type="protein sequence ID" value="GBM56197.1"/>
    <property type="molecule type" value="Genomic_DNA"/>
</dbReference>
<accession>A0A4Y2GSS9</accession>
<gene>
    <name evidence="1" type="ORF">AVEN_47264_1</name>
</gene>
<name>A0A4Y2GSS9_ARAVE</name>
<dbReference type="AlphaFoldDB" id="A0A4Y2GSS9"/>
<evidence type="ECO:0000313" key="1">
    <source>
        <dbReference type="EMBL" id="GBM56197.1"/>
    </source>
</evidence>
<dbReference type="Proteomes" id="UP000499080">
    <property type="component" value="Unassembled WGS sequence"/>
</dbReference>
<reference evidence="1 2" key="1">
    <citation type="journal article" date="2019" name="Sci. Rep.">
        <title>Orb-weaving spider Araneus ventricosus genome elucidates the spidroin gene catalogue.</title>
        <authorList>
            <person name="Kono N."/>
            <person name="Nakamura H."/>
            <person name="Ohtoshi R."/>
            <person name="Moran D.A.P."/>
            <person name="Shinohara A."/>
            <person name="Yoshida Y."/>
            <person name="Fujiwara M."/>
            <person name="Mori M."/>
            <person name="Tomita M."/>
            <person name="Arakawa K."/>
        </authorList>
    </citation>
    <scope>NUCLEOTIDE SEQUENCE [LARGE SCALE GENOMIC DNA]</scope>
</reference>
<sequence>MSCPFPRARSRSDLMVRFRCQRVPGLKPDSTEDPPRMWVLEHVKSDVVGQMSFLWCGVNVWRGWPAQVWSSSFDYGSKFRVSLQISPLVASK</sequence>
<proteinExistence type="predicted"/>